<keyword evidence="2" id="KW-1185">Reference proteome</keyword>
<organism evidence="1 2">
    <name type="scientific">Chlorovirus heliozoae</name>
    <dbReference type="NCBI Taxonomy" id="322019"/>
    <lineage>
        <taxon>Viruses</taxon>
        <taxon>Varidnaviria</taxon>
        <taxon>Bamfordvirae</taxon>
        <taxon>Nucleocytoviricota</taxon>
        <taxon>Megaviricetes</taxon>
        <taxon>Algavirales</taxon>
        <taxon>Phycodnaviridae</taxon>
        <taxon>Chlorovirus</taxon>
    </lineage>
</organism>
<dbReference type="EMBL" id="EF101928">
    <property type="protein sequence ID" value="ABT16438.1"/>
    <property type="molecule type" value="Genomic_DNA"/>
</dbReference>
<accession>A7K8R4</accession>
<dbReference type="KEGG" id="vg:5470593"/>
<dbReference type="RefSeq" id="YP_001426785.1">
    <property type="nucleotide sequence ID" value="NC_008724.1"/>
</dbReference>
<reference evidence="1 2" key="1">
    <citation type="submission" date="2006-09" db="EMBL/GenBank/DDBJ databases">
        <title>Sequence and annotation of the 288-kb ATCV-1 virus that infects an endosymbiotic Chlorella strain of the heliozoon Acanthocystis turfacea.</title>
        <authorList>
            <person name="Fitzgerald L.A."/>
            <person name="Graves M.V."/>
            <person name="Li X."/>
            <person name="Pfitzner A.J.P."/>
            <person name="Hartigan J."/>
            <person name="Van Etten J.L."/>
        </authorList>
    </citation>
    <scope>NUCLEOTIDE SEQUENCE [LARGE SCALE GENOMIC DNA]</scope>
    <source>
        <strain evidence="1 2">ATCV-1</strain>
    </source>
</reference>
<dbReference type="OrthoDB" id="17200at10239"/>
<dbReference type="GeneID" id="5470593"/>
<proteinExistence type="predicted"/>
<sequence>MTFYKCSFYKCPCGYATKDESYARIHSIDPTDSCEAVEFQSVFPDKGGIIAMAKNAKHSTFFAWFDTEESLLDTQGPVEYKFTENCDEEFIKLQNDAIRENAVVYFDGVPMVKNDVATRLFESIA</sequence>
<evidence type="ECO:0000313" key="1">
    <source>
        <dbReference type="EMBL" id="ABT16438.1"/>
    </source>
</evidence>
<protein>
    <submittedName>
        <fullName evidence="1">Uncharacterized protein Z304R</fullName>
    </submittedName>
</protein>
<gene>
    <name evidence="1" type="primary">Z304R</name>
    <name evidence="1" type="ORF">ATCV1_Z304R</name>
</gene>
<evidence type="ECO:0000313" key="2">
    <source>
        <dbReference type="Proteomes" id="UP000202420"/>
    </source>
</evidence>
<name>A7K8R4_9PHYC</name>
<dbReference type="Proteomes" id="UP000202420">
    <property type="component" value="Segment"/>
</dbReference>